<feature type="region of interest" description="Disordered" evidence="1">
    <location>
        <begin position="24"/>
        <end position="181"/>
    </location>
</feature>
<comment type="caution">
    <text evidence="2">The sequence shown here is derived from an EMBL/GenBank/DDBJ whole genome shotgun (WGS) entry which is preliminary data.</text>
</comment>
<feature type="region of interest" description="Disordered" evidence="1">
    <location>
        <begin position="377"/>
        <end position="400"/>
    </location>
</feature>
<feature type="compositionally biased region" description="Low complexity" evidence="1">
    <location>
        <begin position="432"/>
        <end position="441"/>
    </location>
</feature>
<dbReference type="OrthoDB" id="2507344at2759"/>
<gene>
    <name evidence="2" type="ORF">D9756_011154</name>
</gene>
<sequence length="1158" mass="129642">MTSRHVGGHWLCCLHMCRRRITTPDTPKSATTGNSDNFKHHRPSKHETKAYIREQRAKGMREKRRRTEEKPTTDTSVTTSSNTCTCTVAVQTTTPDTPESTTTGNSDDSEQHGPEQARNEGVHPSARRPTSEGEEGEKETNLRQVSNTSPSTNNRPDDASHAQLGIDRHSSNVTPTSPAAIMNEKREKAGIETPPDRCLTCNACSKPCFFENPPVAKKKWHVYHLPESLPYPPPTCKAATDGKQDCVSPAFAQRVGKKFNKQIHRSKRTRSNESQASSLVEGKPKCTICSMPMKGKGTAHATCTRPFAHVQYSRGNMAVKIKRDKQTKKFTCIFCEMQFYPTDDIVASSEHAKTCSAGQASTSTQTIVTGRILGPPTIPNPLITTNAPPAAVRPRVTRTAPPRTSARLLVQQPLAIAALENAPAPPSPQPSSIPDTISIPPDTRPPSPAGSTWSLHHGEAGESLQTPLLSKYGLIVKPHYKVLLCVDCKSAVNPSNIRQHFTNQHPHFSTPPDLHDQIIAESEQQYPDLTYRPGTPPRPVEMIDELGPPMDSLLMCKGCHHCYSSKEVFRKHPCNTNNPMFTPTLAQRWVPNSSHPWFAVKQPVPKKPTQLTPWMMYQRQRQHENLGVNSSAAQTDDFRILHQFLRKERWLEIVDGRRHEDLIPLVEYSTLDPTYGTLSKHIHAFFYATQNSIDTYYLRRVISIRPAEEQEQKRVKHHANVNFDTQKNYARITAAMIAFIHRVTNDENAPHKFPIPIEITTACRDLIQHLSPPLAGTEVGEDQGEEEGSGSQAQEGASDDSEQEVLHDLESQGSTGRQKPPPSTPEIQQRLVTLLYLLFTQTPTGDCQGGFFSPISHFVVISSLRKNENWAAGNTITHEIAPLLFTGRLTFAHKIIKIAKEQAFTQVEHYFNERSQAPLPYLYLLKRGLGSLDSAEQTTISFNAPDLSGTSVIIGDKTLSVSDIGALHRRAIEEIEQELDELTFHHPQFQLPPDTHIHDEPRERESGYSFLVDKRNGWNKQPSLTQHILDTPDLFAKYAYTTQGKRVSWKPTCVATQLKRIFDLQEKLICNIILSYGEPARGSELASHLLANVGGGSIRNFFVLFGDIPVLRASYSKTTSTTDSDKPICRVPHLPIGRQFVRFLVYLRPLYIEWQDYL</sequence>
<reference evidence="2 3" key="1">
    <citation type="journal article" date="2020" name="ISME J.">
        <title>Uncovering the hidden diversity of litter-decomposition mechanisms in mushroom-forming fungi.</title>
        <authorList>
            <person name="Floudas D."/>
            <person name="Bentzer J."/>
            <person name="Ahren D."/>
            <person name="Johansson T."/>
            <person name="Persson P."/>
            <person name="Tunlid A."/>
        </authorList>
    </citation>
    <scope>NUCLEOTIDE SEQUENCE [LARGE SCALE GENOMIC DNA]</scope>
    <source>
        <strain evidence="2 3">CBS 146.42</strain>
    </source>
</reference>
<feature type="compositionally biased region" description="Basic and acidic residues" evidence="1">
    <location>
        <begin position="109"/>
        <end position="121"/>
    </location>
</feature>
<proteinExistence type="predicted"/>
<feature type="region of interest" description="Disordered" evidence="1">
    <location>
        <begin position="774"/>
        <end position="825"/>
    </location>
</feature>
<feature type="compositionally biased region" description="Polar residues" evidence="1">
    <location>
        <begin position="24"/>
        <end position="36"/>
    </location>
</feature>
<dbReference type="AlphaFoldDB" id="A0A8H5CNJ3"/>
<evidence type="ECO:0000256" key="1">
    <source>
        <dbReference type="SAM" id="MobiDB-lite"/>
    </source>
</evidence>
<feature type="region of interest" description="Disordered" evidence="1">
    <location>
        <begin position="421"/>
        <end position="457"/>
    </location>
</feature>
<name>A0A8H5CNJ3_9AGAR</name>
<feature type="compositionally biased region" description="Polar residues" evidence="1">
    <location>
        <begin position="142"/>
        <end position="154"/>
    </location>
</feature>
<feature type="compositionally biased region" description="Basic and acidic residues" evidence="1">
    <location>
        <begin position="45"/>
        <end position="72"/>
    </location>
</feature>
<evidence type="ECO:0000313" key="3">
    <source>
        <dbReference type="Proteomes" id="UP000559027"/>
    </source>
</evidence>
<dbReference type="EMBL" id="JAACJO010000051">
    <property type="protein sequence ID" value="KAF5345077.1"/>
    <property type="molecule type" value="Genomic_DNA"/>
</dbReference>
<evidence type="ECO:0000313" key="2">
    <source>
        <dbReference type="EMBL" id="KAF5345077.1"/>
    </source>
</evidence>
<feature type="compositionally biased region" description="Basic and acidic residues" evidence="1">
    <location>
        <begin position="155"/>
        <end position="170"/>
    </location>
</feature>
<feature type="compositionally biased region" description="Acidic residues" evidence="1">
    <location>
        <begin position="779"/>
        <end position="788"/>
    </location>
</feature>
<feature type="compositionally biased region" description="Low complexity" evidence="1">
    <location>
        <begin position="73"/>
        <end position="103"/>
    </location>
</feature>
<dbReference type="InterPro" id="IPR022698">
    <property type="entry name" value="OrsD"/>
</dbReference>
<accession>A0A8H5CNJ3</accession>
<dbReference type="Pfam" id="PF12013">
    <property type="entry name" value="OrsD"/>
    <property type="match status" value="1"/>
</dbReference>
<keyword evidence="3" id="KW-1185">Reference proteome</keyword>
<dbReference type="Proteomes" id="UP000559027">
    <property type="component" value="Unassembled WGS sequence"/>
</dbReference>
<protein>
    <submittedName>
        <fullName evidence="2">Uncharacterized protein</fullName>
    </submittedName>
</protein>
<organism evidence="2 3">
    <name type="scientific">Leucocoprinus leucothites</name>
    <dbReference type="NCBI Taxonomy" id="201217"/>
    <lineage>
        <taxon>Eukaryota</taxon>
        <taxon>Fungi</taxon>
        <taxon>Dikarya</taxon>
        <taxon>Basidiomycota</taxon>
        <taxon>Agaricomycotina</taxon>
        <taxon>Agaricomycetes</taxon>
        <taxon>Agaricomycetidae</taxon>
        <taxon>Agaricales</taxon>
        <taxon>Agaricineae</taxon>
        <taxon>Agaricaceae</taxon>
        <taxon>Leucocoprinus</taxon>
    </lineage>
</organism>